<dbReference type="InterPro" id="IPR000866">
    <property type="entry name" value="AhpC/TSA"/>
</dbReference>
<dbReference type="EMBL" id="JACPNR010000013">
    <property type="protein sequence ID" value="MBI2679180.1"/>
    <property type="molecule type" value="Genomic_DNA"/>
</dbReference>
<comment type="similarity">
    <text evidence="9">Belongs to the peroxiredoxin family. BCP/PrxQ subfamily.</text>
</comment>
<reference evidence="13" key="1">
    <citation type="submission" date="2020-07" db="EMBL/GenBank/DDBJ databases">
        <title>Huge and variable diversity of episymbiotic CPR bacteria and DPANN archaea in groundwater ecosystems.</title>
        <authorList>
            <person name="He C.Y."/>
            <person name="Keren R."/>
            <person name="Whittaker M."/>
            <person name="Farag I.F."/>
            <person name="Doudna J."/>
            <person name="Cate J.H.D."/>
            <person name="Banfield J.F."/>
        </authorList>
    </citation>
    <scope>NUCLEOTIDE SEQUENCE</scope>
    <source>
        <strain evidence="13">NC_groundwater_580_Pr5_B-0.1um_64_19</strain>
    </source>
</reference>
<dbReference type="GO" id="GO:0005737">
    <property type="term" value="C:cytoplasm"/>
    <property type="evidence" value="ECO:0007669"/>
    <property type="project" value="TreeGrafter"/>
</dbReference>
<dbReference type="Gene3D" id="3.40.30.10">
    <property type="entry name" value="Glutaredoxin"/>
    <property type="match status" value="1"/>
</dbReference>
<dbReference type="PROSITE" id="PS51352">
    <property type="entry name" value="THIOREDOXIN_2"/>
    <property type="match status" value="1"/>
</dbReference>
<keyword evidence="6" id="KW-1015">Disulfide bond</keyword>
<dbReference type="EC" id="1.11.1.24" evidence="2"/>
<dbReference type="InterPro" id="IPR050924">
    <property type="entry name" value="Peroxiredoxin_BCP/PrxQ"/>
</dbReference>
<evidence type="ECO:0000256" key="4">
    <source>
        <dbReference type="ARBA" id="ARBA00022862"/>
    </source>
</evidence>
<dbReference type="GO" id="GO:0008379">
    <property type="term" value="F:thioredoxin peroxidase activity"/>
    <property type="evidence" value="ECO:0007669"/>
    <property type="project" value="TreeGrafter"/>
</dbReference>
<dbReference type="InterPro" id="IPR013766">
    <property type="entry name" value="Thioredoxin_domain"/>
</dbReference>
<dbReference type="PANTHER" id="PTHR42801:SF7">
    <property type="entry name" value="SLL1159 PROTEIN"/>
    <property type="match status" value="1"/>
</dbReference>
<sequence length="231" mass="25574">MEWRGSNPKVEEAKHATLAARLDAISRQVEELVPAAKLEPPRSAVRELIASGATAHALKSRDKAPNFELPDAHGRTFILADRLAQGPVVLVFYRGRWCPYCIAQLEELEKARLRFEGHQATIAAISPQKLQHSGFTAEQHGLRFAVLTDSGNRVARQYGVAWSLPDSLVSHYRGVFVNLENANAAKDWVLPVPATFVIAPDSTIVWSQVDADFRHRAEPAVMLDVVGKLLR</sequence>
<evidence type="ECO:0000259" key="12">
    <source>
        <dbReference type="PROSITE" id="PS51352"/>
    </source>
</evidence>
<evidence type="ECO:0000256" key="10">
    <source>
        <dbReference type="ARBA" id="ARBA00042639"/>
    </source>
</evidence>
<evidence type="ECO:0000256" key="11">
    <source>
        <dbReference type="ARBA" id="ARBA00049091"/>
    </source>
</evidence>
<comment type="catalytic activity">
    <reaction evidence="11">
        <text>a hydroperoxide + [thioredoxin]-dithiol = an alcohol + [thioredoxin]-disulfide + H2O</text>
        <dbReference type="Rhea" id="RHEA:62620"/>
        <dbReference type="Rhea" id="RHEA-COMP:10698"/>
        <dbReference type="Rhea" id="RHEA-COMP:10700"/>
        <dbReference type="ChEBI" id="CHEBI:15377"/>
        <dbReference type="ChEBI" id="CHEBI:29950"/>
        <dbReference type="ChEBI" id="CHEBI:30879"/>
        <dbReference type="ChEBI" id="CHEBI:35924"/>
        <dbReference type="ChEBI" id="CHEBI:50058"/>
        <dbReference type="EC" id="1.11.1.24"/>
    </reaction>
</comment>
<dbReference type="SUPFAM" id="SSF52833">
    <property type="entry name" value="Thioredoxin-like"/>
    <property type="match status" value="1"/>
</dbReference>
<dbReference type="CDD" id="cd02970">
    <property type="entry name" value="PRX_like2"/>
    <property type="match status" value="1"/>
</dbReference>
<gene>
    <name evidence="13" type="ORF">HYX28_10410</name>
</gene>
<organism evidence="13 14">
    <name type="scientific">Candidatus Korobacter versatilis</name>
    <dbReference type="NCBI Taxonomy" id="658062"/>
    <lineage>
        <taxon>Bacteria</taxon>
        <taxon>Pseudomonadati</taxon>
        <taxon>Acidobacteriota</taxon>
        <taxon>Terriglobia</taxon>
        <taxon>Terriglobales</taxon>
        <taxon>Candidatus Korobacteraceae</taxon>
        <taxon>Candidatus Korobacter</taxon>
    </lineage>
</organism>
<evidence type="ECO:0000256" key="2">
    <source>
        <dbReference type="ARBA" id="ARBA00013017"/>
    </source>
</evidence>
<accession>A0A932ERS7</accession>
<evidence type="ECO:0000256" key="9">
    <source>
        <dbReference type="ARBA" id="ARBA00038489"/>
    </source>
</evidence>
<proteinExistence type="inferred from homology"/>
<dbReference type="GO" id="GO:0034599">
    <property type="term" value="P:cellular response to oxidative stress"/>
    <property type="evidence" value="ECO:0007669"/>
    <property type="project" value="TreeGrafter"/>
</dbReference>
<name>A0A932ERS7_9BACT</name>
<evidence type="ECO:0000313" key="13">
    <source>
        <dbReference type="EMBL" id="MBI2679180.1"/>
    </source>
</evidence>
<feature type="domain" description="Thioredoxin" evidence="12">
    <location>
        <begin position="58"/>
        <end position="231"/>
    </location>
</feature>
<dbReference type="InterPro" id="IPR036249">
    <property type="entry name" value="Thioredoxin-like_sf"/>
</dbReference>
<dbReference type="PANTHER" id="PTHR42801">
    <property type="entry name" value="THIOREDOXIN-DEPENDENT PEROXIDE REDUCTASE"/>
    <property type="match status" value="1"/>
</dbReference>
<evidence type="ECO:0000256" key="8">
    <source>
        <dbReference type="ARBA" id="ARBA00032824"/>
    </source>
</evidence>
<comment type="caution">
    <text evidence="13">The sequence shown here is derived from an EMBL/GenBank/DDBJ whole genome shotgun (WGS) entry which is preliminary data.</text>
</comment>
<dbReference type="AlphaFoldDB" id="A0A932ERS7"/>
<comment type="function">
    <text evidence="1">Thiol-specific peroxidase that catalyzes the reduction of hydrogen peroxide and organic hydroperoxides to water and alcohols, respectively. Plays a role in cell protection against oxidative stress by detoxifying peroxides and as sensor of hydrogen peroxide-mediated signaling events.</text>
</comment>
<dbReference type="GO" id="GO:0045454">
    <property type="term" value="P:cell redox homeostasis"/>
    <property type="evidence" value="ECO:0007669"/>
    <property type="project" value="TreeGrafter"/>
</dbReference>
<evidence type="ECO:0000256" key="5">
    <source>
        <dbReference type="ARBA" id="ARBA00023002"/>
    </source>
</evidence>
<evidence type="ECO:0000313" key="14">
    <source>
        <dbReference type="Proteomes" id="UP000779809"/>
    </source>
</evidence>
<dbReference type="Proteomes" id="UP000779809">
    <property type="component" value="Unassembled WGS sequence"/>
</dbReference>
<keyword evidence="7" id="KW-0676">Redox-active center</keyword>
<protein>
    <recommendedName>
        <fullName evidence="2">thioredoxin-dependent peroxiredoxin</fullName>
        <ecNumber evidence="2">1.11.1.24</ecNumber>
    </recommendedName>
    <alternativeName>
        <fullName evidence="8">Thioredoxin peroxidase</fullName>
    </alternativeName>
    <alternativeName>
        <fullName evidence="10">Thioredoxin-dependent peroxiredoxin Bcp</fullName>
    </alternativeName>
</protein>
<evidence type="ECO:0000256" key="1">
    <source>
        <dbReference type="ARBA" id="ARBA00003330"/>
    </source>
</evidence>
<evidence type="ECO:0000256" key="6">
    <source>
        <dbReference type="ARBA" id="ARBA00023157"/>
    </source>
</evidence>
<keyword evidence="3" id="KW-0575">Peroxidase</keyword>
<evidence type="ECO:0000256" key="7">
    <source>
        <dbReference type="ARBA" id="ARBA00023284"/>
    </source>
</evidence>
<dbReference type="Pfam" id="PF00578">
    <property type="entry name" value="AhpC-TSA"/>
    <property type="match status" value="1"/>
</dbReference>
<keyword evidence="5" id="KW-0560">Oxidoreductase</keyword>
<evidence type="ECO:0000256" key="3">
    <source>
        <dbReference type="ARBA" id="ARBA00022559"/>
    </source>
</evidence>
<keyword evidence="4" id="KW-0049">Antioxidant</keyword>